<evidence type="ECO:0000256" key="3">
    <source>
        <dbReference type="SAM" id="Phobius"/>
    </source>
</evidence>
<evidence type="ECO:0000259" key="4">
    <source>
        <dbReference type="Pfam" id="PF12849"/>
    </source>
</evidence>
<keyword evidence="3" id="KW-0472">Membrane</keyword>
<dbReference type="PANTHER" id="PTHR30570">
    <property type="entry name" value="PERIPLASMIC PHOSPHATE BINDING COMPONENT OF PHOSPHATE ABC TRANSPORTER"/>
    <property type="match status" value="1"/>
</dbReference>
<dbReference type="Gene3D" id="3.40.190.10">
    <property type="entry name" value="Periplasmic binding protein-like II"/>
    <property type="match status" value="2"/>
</dbReference>
<dbReference type="Proteomes" id="UP000263377">
    <property type="component" value="Unassembled WGS sequence"/>
</dbReference>
<keyword evidence="3" id="KW-0812">Transmembrane</keyword>
<organism evidence="5 6">
    <name type="scientific">Kitasatospora xanthocidica</name>
    <dbReference type="NCBI Taxonomy" id="83382"/>
    <lineage>
        <taxon>Bacteria</taxon>
        <taxon>Bacillati</taxon>
        <taxon>Actinomycetota</taxon>
        <taxon>Actinomycetes</taxon>
        <taxon>Kitasatosporales</taxon>
        <taxon>Streptomycetaceae</taxon>
        <taxon>Kitasatospora</taxon>
    </lineage>
</organism>
<dbReference type="InterPro" id="IPR024370">
    <property type="entry name" value="PBP_domain"/>
</dbReference>
<sequence length="402" mass="40960">MSRHSPAGPGLPSGGTSPPDRIGTAGEAAADAATRPRTPERSTGFTRCTSLPRRKRNMRKTAAKLLTVAALATSIATVAGGTAVADPAAGVTPRAIDFVGTGSDTTQAVVNQLAADYNASLTDPNAPRVYSWDATPTGTTITPKAGSAAIARPNGSGAGIKALTTYTNTTVDFARSSRGPQASDPSSDDFVSLAKDAVAWAAPVAGNAPANLSTANLKDIYTCAVTTWNQIDPSLPNATIKPFLPQADSGTRSFFLTTIGGGAAVTPGGCVTSGTQENQGSDTALADVNALVPYSVAHYIGQVYYGKGSGADVQGPLTIRNVDGVTGGPVDTTAKTISAAFAATPYSRVVYNVFRDSEWTSNATLRAIFGKGGWLCTNGANDIKSFGFLPLSSFACGSVTHS</sequence>
<dbReference type="InterPro" id="IPR050811">
    <property type="entry name" value="Phosphate_ABC_transporter"/>
</dbReference>
<comment type="caution">
    <text evidence="5">The sequence shown here is derived from an EMBL/GenBank/DDBJ whole genome shotgun (WGS) entry which is preliminary data.</text>
</comment>
<accession>A0A372ZY36</accession>
<dbReference type="AlphaFoldDB" id="A0A372ZY36"/>
<feature type="transmembrane region" description="Helical" evidence="3">
    <location>
        <begin position="62"/>
        <end position="85"/>
    </location>
</feature>
<feature type="region of interest" description="Disordered" evidence="2">
    <location>
        <begin position="1"/>
        <end position="57"/>
    </location>
</feature>
<name>A0A372ZY36_9ACTN</name>
<proteinExistence type="predicted"/>
<protein>
    <submittedName>
        <fullName evidence="5">PstS family phosphate ABC transporter substrate-binding protein</fullName>
    </submittedName>
</protein>
<dbReference type="PANTHER" id="PTHR30570:SF1">
    <property type="entry name" value="PHOSPHATE-BINDING PROTEIN PSTS"/>
    <property type="match status" value="1"/>
</dbReference>
<evidence type="ECO:0000256" key="1">
    <source>
        <dbReference type="ARBA" id="ARBA00022729"/>
    </source>
</evidence>
<feature type="compositionally biased region" description="Low complexity" evidence="2">
    <location>
        <begin position="1"/>
        <end position="36"/>
    </location>
</feature>
<gene>
    <name evidence="5" type="ORF">DR950_25570</name>
</gene>
<reference evidence="5 6" key="1">
    <citation type="submission" date="2018-08" db="EMBL/GenBank/DDBJ databases">
        <title>Diversity &amp; Physiological Properties of Lignin-Decomposing Actinobacteria from Soil.</title>
        <authorList>
            <person name="Roh S.G."/>
            <person name="Kim S.B."/>
        </authorList>
    </citation>
    <scope>NUCLEOTIDE SEQUENCE [LARGE SCALE GENOMIC DNA]</scope>
    <source>
        <strain evidence="5 6">MMS17-GH009</strain>
    </source>
</reference>
<evidence type="ECO:0000256" key="2">
    <source>
        <dbReference type="SAM" id="MobiDB-lite"/>
    </source>
</evidence>
<dbReference type="EMBL" id="QVIG01000001">
    <property type="protein sequence ID" value="RGD60691.1"/>
    <property type="molecule type" value="Genomic_DNA"/>
</dbReference>
<keyword evidence="6" id="KW-1185">Reference proteome</keyword>
<dbReference type="Pfam" id="PF12849">
    <property type="entry name" value="PBP_like_2"/>
    <property type="match status" value="1"/>
</dbReference>
<keyword evidence="3" id="KW-1133">Transmembrane helix</keyword>
<evidence type="ECO:0000313" key="5">
    <source>
        <dbReference type="EMBL" id="RGD60691.1"/>
    </source>
</evidence>
<feature type="domain" description="PBP" evidence="4">
    <location>
        <begin position="91"/>
        <end position="356"/>
    </location>
</feature>
<evidence type="ECO:0000313" key="6">
    <source>
        <dbReference type="Proteomes" id="UP000263377"/>
    </source>
</evidence>
<keyword evidence="1" id="KW-0732">Signal</keyword>
<dbReference type="SUPFAM" id="SSF53850">
    <property type="entry name" value="Periplasmic binding protein-like II"/>
    <property type="match status" value="1"/>
</dbReference>